<accession>A0ACB8UYQ2</accession>
<comment type="caution">
    <text evidence="1">The sequence shown here is derived from an EMBL/GenBank/DDBJ whole genome shotgun (WGS) entry which is preliminary data.</text>
</comment>
<reference evidence="1" key="1">
    <citation type="journal article" date="2022" name="bioRxiv">
        <title>Population genetic analysis of Ophidiomyces ophidiicola, the causative agent of snake fungal disease, indicates recent introductions to the USA.</title>
        <authorList>
            <person name="Ladner J.T."/>
            <person name="Palmer J.M."/>
            <person name="Ettinger C.L."/>
            <person name="Stajich J.E."/>
            <person name="Farrell T.M."/>
            <person name="Glorioso B.M."/>
            <person name="Lawson B."/>
            <person name="Price S.J."/>
            <person name="Stengle A.G."/>
            <person name="Grear D.A."/>
            <person name="Lorch J.M."/>
        </authorList>
    </citation>
    <scope>NUCLEOTIDE SEQUENCE</scope>
    <source>
        <strain evidence="1">NWHC 24266-5</strain>
    </source>
</reference>
<gene>
    <name evidence="1" type="ORF">LOY88_002583</name>
</gene>
<name>A0ACB8UYQ2_9EURO</name>
<dbReference type="EMBL" id="JALBCA010000031">
    <property type="protein sequence ID" value="KAI2388387.1"/>
    <property type="molecule type" value="Genomic_DNA"/>
</dbReference>
<evidence type="ECO:0000313" key="1">
    <source>
        <dbReference type="EMBL" id="KAI2388387.1"/>
    </source>
</evidence>
<protein>
    <submittedName>
        <fullName evidence="1">Uncharacterized protein</fullName>
    </submittedName>
</protein>
<sequence>MYPTSIFAQSTRSGQHARWACLSNGAAASCLFRPRLRQQRGIVAPFARMNTSIISSYSSIRSLRRHRHFLDTPSLPADHIHVRSYSINEPNQPTADEYIVELQDLYEIAKDELEIAAESTDGATIYAASDRASLREAFDDLDRAYAQYTGAESVSPAQGGESTASLSSHIPSEVKEEIKRRVGQRIRELKNAVEALEEKSRAE</sequence>
<proteinExistence type="predicted"/>
<organism evidence="1">
    <name type="scientific">Ophidiomyces ophidiicola</name>
    <dbReference type="NCBI Taxonomy" id="1387563"/>
    <lineage>
        <taxon>Eukaryota</taxon>
        <taxon>Fungi</taxon>
        <taxon>Dikarya</taxon>
        <taxon>Ascomycota</taxon>
        <taxon>Pezizomycotina</taxon>
        <taxon>Eurotiomycetes</taxon>
        <taxon>Eurotiomycetidae</taxon>
        <taxon>Onygenales</taxon>
        <taxon>Onygenaceae</taxon>
        <taxon>Ophidiomyces</taxon>
    </lineage>
</organism>